<dbReference type="Proteomes" id="UP001229421">
    <property type="component" value="Unassembled WGS sequence"/>
</dbReference>
<evidence type="ECO:0000256" key="1">
    <source>
        <dbReference type="SAM" id="Coils"/>
    </source>
</evidence>
<keyword evidence="3" id="KW-1185">Reference proteome</keyword>
<gene>
    <name evidence="2" type="ORF">QVD17_06942</name>
</gene>
<sequence length="262" mass="28708">MTTADPSLFLAQLREGRAGGSIIEKKRKETDGQSVELVASPCDPQQILVSDPLGEENFLFNVSVQGVKEGGSVPQGPPILDDRPRVSPPSVPLEADGHRTFDAFVQPSEEDSRTELDGARARILSLEEEASHFEDRLKKQDQSHSLMSPRYQKRLHALASASDSLGRQDGLKEGFKIVSEGENLLVDANSAEGDLIEAYRSLNAFRPEIIRQVADLAGDDAIASLRSVLLDMGKQGGLRWRIMMSSIEVVMMTVLVLMKVIN</sequence>
<organism evidence="2 3">
    <name type="scientific">Tagetes erecta</name>
    <name type="common">African marigold</name>
    <dbReference type="NCBI Taxonomy" id="13708"/>
    <lineage>
        <taxon>Eukaryota</taxon>
        <taxon>Viridiplantae</taxon>
        <taxon>Streptophyta</taxon>
        <taxon>Embryophyta</taxon>
        <taxon>Tracheophyta</taxon>
        <taxon>Spermatophyta</taxon>
        <taxon>Magnoliopsida</taxon>
        <taxon>eudicotyledons</taxon>
        <taxon>Gunneridae</taxon>
        <taxon>Pentapetalae</taxon>
        <taxon>asterids</taxon>
        <taxon>campanulids</taxon>
        <taxon>Asterales</taxon>
        <taxon>Asteraceae</taxon>
        <taxon>Asteroideae</taxon>
        <taxon>Heliantheae alliance</taxon>
        <taxon>Tageteae</taxon>
        <taxon>Tagetes</taxon>
    </lineage>
</organism>
<feature type="coiled-coil region" evidence="1">
    <location>
        <begin position="109"/>
        <end position="143"/>
    </location>
</feature>
<evidence type="ECO:0000313" key="2">
    <source>
        <dbReference type="EMBL" id="KAK1441104.1"/>
    </source>
</evidence>
<reference evidence="2" key="1">
    <citation type="journal article" date="2023" name="bioRxiv">
        <title>Improved chromosome-level genome assembly for marigold (Tagetes erecta).</title>
        <authorList>
            <person name="Jiang F."/>
            <person name="Yuan L."/>
            <person name="Wang S."/>
            <person name="Wang H."/>
            <person name="Xu D."/>
            <person name="Wang A."/>
            <person name="Fan W."/>
        </authorList>
    </citation>
    <scope>NUCLEOTIDE SEQUENCE</scope>
    <source>
        <strain evidence="2">WSJ</strain>
        <tissue evidence="2">Leaf</tissue>
    </source>
</reference>
<accession>A0AAD8LF68</accession>
<name>A0AAD8LF68_TARER</name>
<protein>
    <submittedName>
        <fullName evidence="2">Uncharacterized protein</fullName>
    </submittedName>
</protein>
<dbReference type="EMBL" id="JAUHHV010000001">
    <property type="protein sequence ID" value="KAK1441104.1"/>
    <property type="molecule type" value="Genomic_DNA"/>
</dbReference>
<evidence type="ECO:0000313" key="3">
    <source>
        <dbReference type="Proteomes" id="UP001229421"/>
    </source>
</evidence>
<keyword evidence="1" id="KW-0175">Coiled coil</keyword>
<comment type="caution">
    <text evidence="2">The sequence shown here is derived from an EMBL/GenBank/DDBJ whole genome shotgun (WGS) entry which is preliminary data.</text>
</comment>
<proteinExistence type="predicted"/>
<dbReference type="AlphaFoldDB" id="A0AAD8LF68"/>